<dbReference type="InterPro" id="IPR000182">
    <property type="entry name" value="GNAT_dom"/>
</dbReference>
<sequence length="140" mass="17157">MVNRLKYYKIVELEKNKNLLKKVQDFLFNMMKKEYGYGYIPEYHYDIKNLKEIYLSNERNNFFIAQAENKNILGTIAIRGHDQNFKELRDLYSKESTDNVWRLFVDENFRRLGIASELVRKMEEFSRKKHYKIISYTQKY</sequence>
<dbReference type="EMBL" id="NIZT01000012">
    <property type="protein sequence ID" value="RBQ24012.1"/>
    <property type="molecule type" value="Genomic_DNA"/>
</dbReference>
<reference evidence="2 3" key="1">
    <citation type="submission" date="2018-06" db="EMBL/GenBank/DDBJ databases">
        <title>Genomic insight into two independent archaeal endosymbiosis events.</title>
        <authorList>
            <person name="Lind A.E."/>
            <person name="Lewis W.H."/>
            <person name="Spang A."/>
            <person name="Guy L."/>
            <person name="Embley M.T."/>
            <person name="Ettema T.J.G."/>
        </authorList>
    </citation>
    <scope>NUCLEOTIDE SEQUENCE [LARGE SCALE GENOMIC DNA]</scope>
    <source>
        <strain evidence="2">NOE</strain>
    </source>
</reference>
<protein>
    <recommendedName>
        <fullName evidence="1">N-acetyltransferase domain-containing protein</fullName>
    </recommendedName>
</protein>
<dbReference type="Gene3D" id="3.40.630.30">
    <property type="match status" value="1"/>
</dbReference>
<evidence type="ECO:0000313" key="2">
    <source>
        <dbReference type="EMBL" id="RBQ24012.1"/>
    </source>
</evidence>
<gene>
    <name evidence="2" type="ORF">ALNOE001_05660</name>
</gene>
<dbReference type="Pfam" id="PF00583">
    <property type="entry name" value="Acetyltransf_1"/>
    <property type="match status" value="1"/>
</dbReference>
<dbReference type="SUPFAM" id="SSF55729">
    <property type="entry name" value="Acyl-CoA N-acyltransferases (Nat)"/>
    <property type="match status" value="1"/>
</dbReference>
<name>A0A366MEX5_9EURY</name>
<organism evidence="2 3">
    <name type="scientific">Candidatus Methanobinarius endosymbioticus</name>
    <dbReference type="NCBI Taxonomy" id="2006182"/>
    <lineage>
        <taxon>Archaea</taxon>
        <taxon>Methanobacteriati</taxon>
        <taxon>Methanobacteriota</taxon>
        <taxon>Methanomada group</taxon>
        <taxon>Methanobacteria</taxon>
        <taxon>Methanobacteriales</taxon>
        <taxon>Methanobacteriaceae</taxon>
        <taxon>Candidatus Methanobinarius</taxon>
    </lineage>
</organism>
<dbReference type="PROSITE" id="PS51186">
    <property type="entry name" value="GNAT"/>
    <property type="match status" value="1"/>
</dbReference>
<proteinExistence type="predicted"/>
<dbReference type="CDD" id="cd04301">
    <property type="entry name" value="NAT_SF"/>
    <property type="match status" value="1"/>
</dbReference>
<evidence type="ECO:0000259" key="1">
    <source>
        <dbReference type="PROSITE" id="PS51186"/>
    </source>
</evidence>
<dbReference type="AlphaFoldDB" id="A0A366MEX5"/>
<keyword evidence="3" id="KW-1185">Reference proteome</keyword>
<feature type="domain" description="N-acetyltransferase" evidence="1">
    <location>
        <begin position="8"/>
        <end position="140"/>
    </location>
</feature>
<accession>A0A366MEX5</accession>
<dbReference type="Proteomes" id="UP000253099">
    <property type="component" value="Unassembled WGS sequence"/>
</dbReference>
<evidence type="ECO:0000313" key="3">
    <source>
        <dbReference type="Proteomes" id="UP000253099"/>
    </source>
</evidence>
<dbReference type="InterPro" id="IPR016181">
    <property type="entry name" value="Acyl_CoA_acyltransferase"/>
</dbReference>
<comment type="caution">
    <text evidence="2">The sequence shown here is derived from an EMBL/GenBank/DDBJ whole genome shotgun (WGS) entry which is preliminary data.</text>
</comment>
<dbReference type="GO" id="GO:0016747">
    <property type="term" value="F:acyltransferase activity, transferring groups other than amino-acyl groups"/>
    <property type="evidence" value="ECO:0007669"/>
    <property type="project" value="InterPro"/>
</dbReference>